<feature type="region of interest" description="Disordered" evidence="1">
    <location>
        <begin position="835"/>
        <end position="854"/>
    </location>
</feature>
<dbReference type="RefSeq" id="WP_217287783.1">
    <property type="nucleotide sequence ID" value="NZ_CP077683.1"/>
</dbReference>
<protein>
    <submittedName>
        <fullName evidence="2">Pilus assembly protein PilY</fullName>
    </submittedName>
</protein>
<accession>A0ABX8LK43</accession>
<evidence type="ECO:0000313" key="3">
    <source>
        <dbReference type="Proteomes" id="UP000683559"/>
    </source>
</evidence>
<keyword evidence="3" id="KW-1185">Reference proteome</keyword>
<dbReference type="Proteomes" id="UP000683559">
    <property type="component" value="Chromosome"/>
</dbReference>
<organism evidence="2 3">
    <name type="scientific">Geomonas subterranea</name>
    <dbReference type="NCBI Taxonomy" id="2847989"/>
    <lineage>
        <taxon>Bacteria</taxon>
        <taxon>Pseudomonadati</taxon>
        <taxon>Thermodesulfobacteriota</taxon>
        <taxon>Desulfuromonadia</taxon>
        <taxon>Geobacterales</taxon>
        <taxon>Geobacteraceae</taxon>
        <taxon>Geomonas</taxon>
    </lineage>
</organism>
<sequence>MGKGRVPGARALVRGVFCLLVVVALLSPSRQARGEEASASMQAYCSVPPLPGLGIKPNLLLLIDNSASMYDLAYTDPGTFCVDNTFYPSRSYPGYFEESTFYSYLAASDSFAAASVTGTGGSACNHVRTEQLCLNVTSGSVDNFLATGKFLNWLATSKLDLEKLALTGGRYDPSGKLLQPESRGCQGRRFVKTVHNVHLDSDGKEQLGEVLPVTFAVRGPIPSESGYVSQGNHGGPTRIEIYPANYNKEACLGAISTWQNRRGVASLTSAVVQCMGARLTETDGITPTSAKVYSETLGYCYDYQSGIDILYSTISNTLLKDCYRRYKAFYEENPAFILRNTGDDVCAQGLFHNFMPHSSGATSIGYLGQCYIGPNFRPQCSVDQTKDFCADIEKPWLSDPSTSVSQTGTNASLPGFILDAGITGLGKPGLTAQARIAVAEPPSGLIQTFSADINFGAMVFNDDGAGSECGGTIPCLSHCKDGNPPFMHKECYVATDCNKNGLVACEADPRSDGGRIISYINSSPVGDHGSGLIAAIDGIRATSWTPLAESFYEAIGYFANLAPLRLQTADFDAGLPPSKYSCQRNSVVILSDGASSADRAPAMNSFVAAAVGAWVNSTDGMPASRTTANGSAATSPPENQGSYNLDDLAWVARNKNIFDPSTPITKPNQYLTTHVVYTGSPCGEYLADGSCVTTDEGVPEKMMQLTAAKGGGSITPVKDAAGVRNALKGVFMQVRGGSNAGSGSSMLATGEGNGALFVQPQFYPDKSFDNGGSFATWIGELQSLWYYIDPFINGSSGGASGIREDTGGGRTLDLKQDRVVQFVVDPSLQEARAKLSVDADGDGSIDTPQPEGYPRIKVPEAVQSLWRAGRKLWRRSPGTRTLYTQTGGTSLVPFLDTSVAAHRELLLARDQKEADQIVAFVKGVDDSSGTSGAPTRDRTVAAYGTTEKDVWKLGDIISSGPVLQSGVPLGSYHLPPPAGYGDTSYSAFIRTSYPGRGTVYVGANDGMLHAFRLGRLKVRPEPSDNWPVTTKAELTTTSGDEDKLGEEQWAFVPNGALPYLKYLKEPLYPHLYYVDGTSTLVDASIGDPGRCSRDDYWNCARDMAAGSNWRTILIGGMGLGGASRPFGAPCADQEGSATCVKAPAGGGGLSSYFALDVTGQTGDGTGSGPGFLWEFSHPQLGFSTSGAAILRVKARSVDGFNNVIHDPNKNGRWFAVFASGPTGAVDRGSRQFTAVSDQNLKLFVVDLNAVPPLTQGRNYWVIDTGITNAFGGSMAGAGIDADRWNGSSEARGMGNYEDDALYVGYTRGSAGGGWSGGVLRLFTNQDPDPSTWKTSIVIDGTGPVTGAVGKLQDRQYKRLWLYFGAGRYFHNQDDLAAGRALYGVSEPCYGTGDSLADGNCSKTPVRVSELTDVTDIARVVQPKDQGDGYKGWRITLDAASGALGSERAIDSPSSLTGGAVFFPTFKPSLEPCLDGLSYLWGVHYSTGGVPRSLSAQALLPLSNGSMASLDTGGFTDRDNRRSPPQPGKGMKPRLVTNSGLKPLKKIIHIQER</sequence>
<dbReference type="EMBL" id="CP077683">
    <property type="protein sequence ID" value="QXE91197.1"/>
    <property type="molecule type" value="Genomic_DNA"/>
</dbReference>
<evidence type="ECO:0000256" key="1">
    <source>
        <dbReference type="SAM" id="MobiDB-lite"/>
    </source>
</evidence>
<evidence type="ECO:0000313" key="2">
    <source>
        <dbReference type="EMBL" id="QXE91197.1"/>
    </source>
</evidence>
<feature type="region of interest" description="Disordered" evidence="1">
    <location>
        <begin position="1509"/>
        <end position="1535"/>
    </location>
</feature>
<gene>
    <name evidence="2" type="ORF">KP001_01255</name>
</gene>
<proteinExistence type="predicted"/>
<reference evidence="2 3" key="1">
    <citation type="submission" date="2021-06" db="EMBL/GenBank/DDBJ databases">
        <title>Gemonas diversity in paddy soil.</title>
        <authorList>
            <person name="Liu G."/>
        </authorList>
    </citation>
    <scope>NUCLEOTIDE SEQUENCE [LARGE SCALE GENOMIC DNA]</scope>
    <source>
        <strain evidence="2 3">RG2</strain>
    </source>
</reference>
<name>A0ABX8LK43_9BACT</name>